<dbReference type="AlphaFoldDB" id="D7DA65"/>
<name>D7DA65_STAHD</name>
<dbReference type="RefSeq" id="WP_013143859.1">
    <property type="nucleotide sequence ID" value="NC_014205.1"/>
</dbReference>
<evidence type="ECO:0000313" key="2">
    <source>
        <dbReference type="EMBL" id="ADI32661.1"/>
    </source>
</evidence>
<reference evidence="3" key="1">
    <citation type="submission" date="2010-05" db="EMBL/GenBank/DDBJ databases">
        <title>Complete sequence of Staphylothermus hellenicus DSM 12710.</title>
        <authorList>
            <consortium name="US DOE Joint Genome Institute"/>
            <person name="Lucas S."/>
            <person name="Copeland A."/>
            <person name="Lapidus A."/>
            <person name="Cheng J.-F."/>
            <person name="Bruce D."/>
            <person name="Goodwin L."/>
            <person name="Pitluck S."/>
            <person name="Davenport K."/>
            <person name="Detter J.C."/>
            <person name="Han C."/>
            <person name="Tapia R."/>
            <person name="Larimer F."/>
            <person name="Land M."/>
            <person name="Hauser L."/>
            <person name="Kyrpides N."/>
            <person name="Mikhailova N."/>
            <person name="Anderson I.J."/>
            <person name="Woyke T."/>
        </authorList>
    </citation>
    <scope>NUCLEOTIDE SEQUENCE [LARGE SCALE GENOMIC DNA]</scope>
    <source>
        <strain evidence="3">DSM 12710 / JCM 10830 / BK20S6-10-b1 / P8</strain>
    </source>
</reference>
<dbReference type="EMBL" id="CP002051">
    <property type="protein sequence ID" value="ADI32661.1"/>
    <property type="molecule type" value="Genomic_DNA"/>
</dbReference>
<gene>
    <name evidence="2" type="ordered locus">Shell_1573</name>
</gene>
<evidence type="ECO:0000313" key="3">
    <source>
        <dbReference type="Proteomes" id="UP000002573"/>
    </source>
</evidence>
<keyword evidence="1" id="KW-1133">Transmembrane helix</keyword>
<dbReference type="HOGENOM" id="CLU_179009_0_0_2"/>
<keyword evidence="1" id="KW-0472">Membrane</keyword>
<keyword evidence="1" id="KW-0812">Transmembrane</keyword>
<dbReference type="KEGG" id="shc:Shell_1573"/>
<reference evidence="2 3" key="2">
    <citation type="journal article" date="2011" name="Stand. Genomic Sci.">
        <title>Complete genome sequence of Staphylothermus hellenicus P8.</title>
        <authorList>
            <person name="Anderson I."/>
            <person name="Wirth R."/>
            <person name="Lucas S."/>
            <person name="Copeland A."/>
            <person name="Lapidus A."/>
            <person name="Cheng J.F."/>
            <person name="Goodwin L."/>
            <person name="Pitluck S."/>
            <person name="Davenport K."/>
            <person name="Detter J.C."/>
            <person name="Han C."/>
            <person name="Tapia R."/>
            <person name="Land M."/>
            <person name="Hauser L."/>
            <person name="Pati A."/>
            <person name="Mikhailova N."/>
            <person name="Woyke T."/>
            <person name="Klenk H.P."/>
            <person name="Kyrpides N."/>
            <person name="Ivanova N."/>
        </authorList>
    </citation>
    <scope>NUCLEOTIDE SEQUENCE [LARGE SCALE GENOMIC DNA]</scope>
    <source>
        <strain evidence="3">DSM 12710 / JCM 10830 / BK20S6-10-b1 / P8</strain>
    </source>
</reference>
<proteinExistence type="predicted"/>
<dbReference type="GeneID" id="9234865"/>
<accession>D7DA65</accession>
<protein>
    <submittedName>
        <fullName evidence="2">Uncharacterized protein</fullName>
    </submittedName>
</protein>
<keyword evidence="3" id="KW-1185">Reference proteome</keyword>
<feature type="transmembrane region" description="Helical" evidence="1">
    <location>
        <begin position="7"/>
        <end position="25"/>
    </location>
</feature>
<dbReference type="OrthoDB" id="1011at2157"/>
<evidence type="ECO:0000256" key="1">
    <source>
        <dbReference type="SAM" id="Phobius"/>
    </source>
</evidence>
<dbReference type="eggNOG" id="arCOG03770">
    <property type="taxonomic scope" value="Archaea"/>
</dbReference>
<organism evidence="2 3">
    <name type="scientific">Staphylothermus hellenicus (strain DSM 12710 / JCM 10830 / BK20S6-10-b1 / P8)</name>
    <dbReference type="NCBI Taxonomy" id="591019"/>
    <lineage>
        <taxon>Archaea</taxon>
        <taxon>Thermoproteota</taxon>
        <taxon>Thermoprotei</taxon>
        <taxon>Desulfurococcales</taxon>
        <taxon>Desulfurococcaceae</taxon>
        <taxon>Staphylothermus</taxon>
    </lineage>
</organism>
<sequence>MNIDIDTILYTTLIGAIVMAVYLYMEAMKKPKKPEYKTIEILECTKCGYKIEKEYEPGDFIGMIKGKCPKCNSPMKIKAIYAVEKTPSKT</sequence>
<dbReference type="Proteomes" id="UP000002573">
    <property type="component" value="Chromosome"/>
</dbReference>
<dbReference type="STRING" id="591019.Shell_1573"/>